<keyword evidence="5" id="KW-1185">Reference proteome</keyword>
<accession>A0ABM0JTU9</accession>
<organism evidence="5 6">
    <name type="scientific">Aplysia californica</name>
    <name type="common">California sea hare</name>
    <dbReference type="NCBI Taxonomy" id="6500"/>
    <lineage>
        <taxon>Eukaryota</taxon>
        <taxon>Metazoa</taxon>
        <taxon>Spiralia</taxon>
        <taxon>Lophotrochozoa</taxon>
        <taxon>Mollusca</taxon>
        <taxon>Gastropoda</taxon>
        <taxon>Heterobranchia</taxon>
        <taxon>Euthyneura</taxon>
        <taxon>Tectipleura</taxon>
        <taxon>Aplysiida</taxon>
        <taxon>Aplysioidea</taxon>
        <taxon>Aplysiidae</taxon>
        <taxon>Aplysia</taxon>
    </lineage>
</organism>
<dbReference type="InterPro" id="IPR045078">
    <property type="entry name" value="TST/MPST-like"/>
</dbReference>
<dbReference type="PROSITE" id="PS00380">
    <property type="entry name" value="RHODANESE_1"/>
    <property type="match status" value="1"/>
</dbReference>
<proteinExistence type="predicted"/>
<dbReference type="PROSITE" id="PS50206">
    <property type="entry name" value="RHODANESE_3"/>
    <property type="match status" value="2"/>
</dbReference>
<name>A0ABM0JTU9_APLCA</name>
<dbReference type="GeneID" id="101849702"/>
<protein>
    <recommendedName>
        <fullName evidence="3">Sulfurtransferase</fullName>
    </recommendedName>
</protein>
<dbReference type="CDD" id="cd01448">
    <property type="entry name" value="TST_Repeat_1"/>
    <property type="match status" value="1"/>
</dbReference>
<dbReference type="PROSITE" id="PS00683">
    <property type="entry name" value="RHODANESE_2"/>
    <property type="match status" value="1"/>
</dbReference>
<keyword evidence="1 3" id="KW-0808">Transferase</keyword>
<feature type="domain" description="Rhodanese" evidence="4">
    <location>
        <begin position="49"/>
        <end position="153"/>
    </location>
</feature>
<gene>
    <name evidence="6" type="primary">LOC101849702</name>
</gene>
<dbReference type="PANTHER" id="PTHR11364">
    <property type="entry name" value="THIOSULFATE SULFERTANSFERASE"/>
    <property type="match status" value="1"/>
</dbReference>
<reference evidence="6" key="1">
    <citation type="submission" date="2025-08" db="UniProtKB">
        <authorList>
            <consortium name="RefSeq"/>
        </authorList>
    </citation>
    <scope>IDENTIFICATION</scope>
</reference>
<dbReference type="InterPro" id="IPR001307">
    <property type="entry name" value="Thiosulphate_STrfase_CS"/>
</dbReference>
<evidence type="ECO:0000313" key="5">
    <source>
        <dbReference type="Proteomes" id="UP000694888"/>
    </source>
</evidence>
<dbReference type="Proteomes" id="UP000694888">
    <property type="component" value="Unplaced"/>
</dbReference>
<feature type="domain" description="Rhodanese" evidence="4">
    <location>
        <begin position="183"/>
        <end position="298"/>
    </location>
</feature>
<evidence type="ECO:0000256" key="3">
    <source>
        <dbReference type="RuleBase" id="RU000507"/>
    </source>
</evidence>
<dbReference type="InterPro" id="IPR036873">
    <property type="entry name" value="Rhodanese-like_dom_sf"/>
</dbReference>
<dbReference type="SMART" id="SM00450">
    <property type="entry name" value="RHOD"/>
    <property type="match status" value="2"/>
</dbReference>
<dbReference type="PANTHER" id="PTHR11364:SF27">
    <property type="entry name" value="SULFURTRANSFERASE"/>
    <property type="match status" value="1"/>
</dbReference>
<evidence type="ECO:0000256" key="1">
    <source>
        <dbReference type="ARBA" id="ARBA00022679"/>
    </source>
</evidence>
<dbReference type="Pfam" id="PF00581">
    <property type="entry name" value="Rhodanese"/>
    <property type="match status" value="2"/>
</dbReference>
<dbReference type="RefSeq" id="XP_005101341.1">
    <property type="nucleotide sequence ID" value="XM_005101284.3"/>
</dbReference>
<keyword evidence="2" id="KW-0677">Repeat</keyword>
<evidence type="ECO:0000259" key="4">
    <source>
        <dbReference type="PROSITE" id="PS50206"/>
    </source>
</evidence>
<dbReference type="Gene3D" id="3.40.250.10">
    <property type="entry name" value="Rhodanese-like domain"/>
    <property type="match status" value="2"/>
</dbReference>
<dbReference type="SUPFAM" id="SSF52821">
    <property type="entry name" value="Rhodanese/Cell cycle control phosphatase"/>
    <property type="match status" value="2"/>
</dbReference>
<evidence type="ECO:0000313" key="6">
    <source>
        <dbReference type="RefSeq" id="XP_005101341.1"/>
    </source>
</evidence>
<evidence type="ECO:0000256" key="2">
    <source>
        <dbReference type="ARBA" id="ARBA00022737"/>
    </source>
</evidence>
<dbReference type="InterPro" id="IPR001763">
    <property type="entry name" value="Rhodanese-like_dom"/>
</dbReference>
<dbReference type="CDD" id="cd01449">
    <property type="entry name" value="TST_Repeat_2"/>
    <property type="match status" value="1"/>
</dbReference>
<sequence>MYKKTYRDMVSGETTPTIVTTEWLKDSLKSGWTNLRIIDGTFHMENSGRDARAEYTKQHIPGATYFDINGCADTTSQYDLPHMLPSVEQFEEYVGSRGIDNESHVVVYDNNPMFPVFSAQRVWWTFRCFGHDKVSILEGGLQKWLKAGGTVTEEASEMKRGVFKAQFRSNLVKSFDDVLSNVKSGEYVLIDARPPGRFQGTAPEPIPGVKPGHIPQALNVPFVKLMDTESKTYKSVDELKKIFEDNNVDLKKPIIFTCGSGLQASNLVLASYLCGKEDAAMYDGSWVEWYRRAPADQMVDVPSE</sequence>